<keyword evidence="6" id="KW-1185">Reference proteome</keyword>
<dbReference type="NCBIfam" id="TIGR02532">
    <property type="entry name" value="IV_pilin_GFxxxE"/>
    <property type="match status" value="1"/>
</dbReference>
<gene>
    <name evidence="5" type="ORF">VSX58_16590</name>
</gene>
<keyword evidence="4" id="KW-1133">Transmembrane helix</keyword>
<organism evidence="5 6">
    <name type="scientific">Brenneria populi</name>
    <dbReference type="NCBI Taxonomy" id="1505588"/>
    <lineage>
        <taxon>Bacteria</taxon>
        <taxon>Pseudomonadati</taxon>
        <taxon>Pseudomonadota</taxon>
        <taxon>Gammaproteobacteria</taxon>
        <taxon>Enterobacterales</taxon>
        <taxon>Pectobacteriaceae</taxon>
        <taxon>Brenneria</taxon>
    </lineage>
</organism>
<dbReference type="Proteomes" id="UP001309705">
    <property type="component" value="Unassembled WGS sequence"/>
</dbReference>
<dbReference type="InterPro" id="IPR045584">
    <property type="entry name" value="Pilin-like"/>
</dbReference>
<keyword evidence="4" id="KW-0812">Transmembrane</keyword>
<dbReference type="EMBL" id="JAYWTM010000020">
    <property type="protein sequence ID" value="MEC5344213.1"/>
    <property type="molecule type" value="Genomic_DNA"/>
</dbReference>
<evidence type="ECO:0000313" key="6">
    <source>
        <dbReference type="Proteomes" id="UP001309705"/>
    </source>
</evidence>
<sequence>MKTIDRQAQGVTLLELLAVMTIVALLAGGGLRAWTGYQQALRLEQGAQQLLAFLNRVQANAYWHNETRTVRLVRQGEYWCMESATDSGGDAAEGFAERGCSAGGGCCDDGGRRFTRISKALAVTRSTSDAFAFYGLRNAAQPGHITLSNPAGEVRLVISVRGRMRLCSETRQVLAIPLC</sequence>
<name>A0ABU6JTW6_9GAMM</name>
<evidence type="ECO:0000313" key="5">
    <source>
        <dbReference type="EMBL" id="MEC5344213.1"/>
    </source>
</evidence>
<keyword evidence="4" id="KW-0472">Membrane</keyword>
<keyword evidence="3" id="KW-0653">Protein transport</keyword>
<evidence type="ECO:0000256" key="4">
    <source>
        <dbReference type="SAM" id="Phobius"/>
    </source>
</evidence>
<accession>A0ABU6JTW6</accession>
<keyword evidence="2" id="KW-0813">Transport</keyword>
<feature type="transmembrane region" description="Helical" evidence="4">
    <location>
        <begin position="12"/>
        <end position="34"/>
    </location>
</feature>
<dbReference type="InterPro" id="IPR012902">
    <property type="entry name" value="N_methyl_site"/>
</dbReference>
<comment type="subcellular location">
    <subcellularLocation>
        <location evidence="1">Membrane</location>
        <topology evidence="1">Single-pass membrane protein</topology>
    </subcellularLocation>
</comment>
<dbReference type="RefSeq" id="WP_327619054.1">
    <property type="nucleotide sequence ID" value="NZ_JAYWTM010000020.1"/>
</dbReference>
<dbReference type="SUPFAM" id="SSF54523">
    <property type="entry name" value="Pili subunits"/>
    <property type="match status" value="1"/>
</dbReference>
<evidence type="ECO:0000256" key="2">
    <source>
        <dbReference type="ARBA" id="ARBA00022448"/>
    </source>
</evidence>
<evidence type="ECO:0000256" key="1">
    <source>
        <dbReference type="ARBA" id="ARBA00004167"/>
    </source>
</evidence>
<reference evidence="5 6" key="1">
    <citation type="journal article" date="2017" name="Int. J. Syst. Evol. Microbiol.">
        <title>Brenneria populi subsp. brevivirga subsp. nov. isolated from symptomatic bark of Populus x euramericana canker, and description of Brenneria populi subsp. populi subsp. nov.</title>
        <authorList>
            <person name="Zheng M.H."/>
            <person name="Piao C.G."/>
            <person name="Xue H."/>
            <person name="Guo M.W."/>
            <person name="Li Y."/>
        </authorList>
    </citation>
    <scope>NUCLEOTIDE SEQUENCE [LARGE SCALE GENOMIC DNA]</scope>
    <source>
        <strain evidence="5 6">D9-5</strain>
    </source>
</reference>
<comment type="caution">
    <text evidence="5">The sequence shown here is derived from an EMBL/GenBank/DDBJ whole genome shotgun (WGS) entry which is preliminary data.</text>
</comment>
<evidence type="ECO:0000256" key="3">
    <source>
        <dbReference type="ARBA" id="ARBA00022927"/>
    </source>
</evidence>
<dbReference type="Pfam" id="PF07963">
    <property type="entry name" value="N_methyl"/>
    <property type="match status" value="1"/>
</dbReference>
<protein>
    <submittedName>
        <fullName evidence="5">Prepilin peptidase-dependent protein</fullName>
    </submittedName>
</protein>
<proteinExistence type="predicted"/>
<dbReference type="NCBIfam" id="NF007800">
    <property type="entry name" value="PRK10506.1"/>
    <property type="match status" value="1"/>
</dbReference>